<protein>
    <submittedName>
        <fullName evidence="2">Uncharacterized protein</fullName>
    </submittedName>
</protein>
<feature type="coiled-coil region" evidence="1">
    <location>
        <begin position="72"/>
        <end position="127"/>
    </location>
</feature>
<dbReference type="Gramene" id="EOY20345">
    <property type="protein sequence ID" value="EOY20345"/>
    <property type="gene ID" value="TCM_045917"/>
</dbReference>
<evidence type="ECO:0000256" key="1">
    <source>
        <dbReference type="SAM" id="Coils"/>
    </source>
</evidence>
<dbReference type="PANTHER" id="PTHR48248:SF2">
    <property type="match status" value="1"/>
</dbReference>
<keyword evidence="3" id="KW-1185">Reference proteome</keyword>
<dbReference type="InParanoid" id="S1RW68"/>
<evidence type="ECO:0000313" key="3">
    <source>
        <dbReference type="Proteomes" id="UP000026915"/>
    </source>
</evidence>
<accession>S1RW68</accession>
<dbReference type="Proteomes" id="UP000026915">
    <property type="component" value="Unassembled WGS sequence"/>
</dbReference>
<dbReference type="AlphaFoldDB" id="S1RW68"/>
<name>S1RW68_THECC</name>
<dbReference type="PANTHER" id="PTHR48248">
    <property type="entry name" value="UVR DOMAIN-CONTAINING PROTEIN"/>
    <property type="match status" value="1"/>
</dbReference>
<evidence type="ECO:0000313" key="2">
    <source>
        <dbReference type="EMBL" id="EOY20345.1"/>
    </source>
</evidence>
<proteinExistence type="predicted"/>
<reference evidence="2 3" key="1">
    <citation type="journal article" date="2013" name="Genome Biol.">
        <title>The genome sequence of the most widely cultivated cacao type and its use to identify candidate genes regulating pod color.</title>
        <authorList>
            <person name="Motamayor J.C."/>
            <person name="Mockaitis K."/>
            <person name="Schmutz J."/>
            <person name="Haiminen N."/>
            <person name="Iii D.L."/>
            <person name="Cornejo O."/>
            <person name="Findley S.D."/>
            <person name="Zheng P."/>
            <person name="Utro F."/>
            <person name="Royaert S."/>
            <person name="Saski C."/>
            <person name="Jenkins J."/>
            <person name="Podicheti R."/>
            <person name="Zhao M."/>
            <person name="Scheffler B.E."/>
            <person name="Stack J.C."/>
            <person name="Feltus F.A."/>
            <person name="Mustiga G.M."/>
            <person name="Amores F."/>
            <person name="Phillips W."/>
            <person name="Marelli J.P."/>
            <person name="May G.D."/>
            <person name="Shapiro H."/>
            <person name="Ma J."/>
            <person name="Bustamante C.D."/>
            <person name="Schnell R.J."/>
            <person name="Main D."/>
            <person name="Gilbert D."/>
            <person name="Parida L."/>
            <person name="Kuhn D.N."/>
        </authorList>
    </citation>
    <scope>NUCLEOTIDE SEQUENCE [LARGE SCALE GENOMIC DNA]</scope>
    <source>
        <strain evidence="3">cv. Matina 1-6</strain>
    </source>
</reference>
<dbReference type="EMBL" id="KE133048">
    <property type="protein sequence ID" value="EOY20345.1"/>
    <property type="molecule type" value="Genomic_DNA"/>
</dbReference>
<gene>
    <name evidence="2" type="ORF">TCM_045917</name>
</gene>
<keyword evidence="1" id="KW-0175">Coiled coil</keyword>
<organism evidence="2 3">
    <name type="scientific">Theobroma cacao</name>
    <name type="common">Cacao</name>
    <name type="synonym">Cocoa</name>
    <dbReference type="NCBI Taxonomy" id="3641"/>
    <lineage>
        <taxon>Eukaryota</taxon>
        <taxon>Viridiplantae</taxon>
        <taxon>Streptophyta</taxon>
        <taxon>Embryophyta</taxon>
        <taxon>Tracheophyta</taxon>
        <taxon>Spermatophyta</taxon>
        <taxon>Magnoliopsida</taxon>
        <taxon>eudicotyledons</taxon>
        <taxon>Gunneridae</taxon>
        <taxon>Pentapetalae</taxon>
        <taxon>rosids</taxon>
        <taxon>malvids</taxon>
        <taxon>Malvales</taxon>
        <taxon>Malvaceae</taxon>
        <taxon>Byttnerioideae</taxon>
        <taxon>Theobroma</taxon>
    </lineage>
</organism>
<sequence>MENAFQHTKEIRTLGRTPPLSVSYLNLMFFSVSYCDQSKSGRARFSHAIDNPMDAQIAINKAASKLLGKSSAKYMRRRFKKLKEEMKEISKEQQSIREGQRQVAAKFKAIEEECEQLRKETHQIIRQSANTQIRLSLMFNILKAREQGDFSKAANLTQRLREIVARDNVSQSVDP</sequence>
<dbReference type="HOGENOM" id="CLU_131212_4_0_1"/>